<dbReference type="SMART" id="SM00389">
    <property type="entry name" value="HOX"/>
    <property type="match status" value="1"/>
</dbReference>
<keyword evidence="5 9" id="KW-0238">DNA-binding</keyword>
<evidence type="ECO:0000256" key="8">
    <source>
        <dbReference type="ARBA" id="ARBA00023242"/>
    </source>
</evidence>
<gene>
    <name evidence="16" type="primary">onecut2</name>
</gene>
<keyword evidence="15" id="KW-1185">Reference proteome</keyword>
<keyword evidence="4 11" id="KW-0805">Transcription regulation</keyword>
<dbReference type="PROSITE" id="PS51042">
    <property type="entry name" value="CUT"/>
    <property type="match status" value="1"/>
</dbReference>
<evidence type="ECO:0000256" key="7">
    <source>
        <dbReference type="ARBA" id="ARBA00023163"/>
    </source>
</evidence>
<dbReference type="SUPFAM" id="SSF47413">
    <property type="entry name" value="lambda repressor-like DNA-binding domains"/>
    <property type="match status" value="1"/>
</dbReference>
<evidence type="ECO:0000256" key="9">
    <source>
        <dbReference type="PROSITE-ProRule" id="PRU00108"/>
    </source>
</evidence>
<feature type="region of interest" description="Disordered" evidence="12">
    <location>
        <begin position="274"/>
        <end position="312"/>
    </location>
</feature>
<dbReference type="Proteomes" id="UP000504630">
    <property type="component" value="Chromosome 12"/>
</dbReference>
<dbReference type="InterPro" id="IPR001356">
    <property type="entry name" value="HD"/>
</dbReference>
<feature type="DNA-binding region" description="Homeobox" evidence="9">
    <location>
        <begin position="406"/>
        <end position="465"/>
    </location>
</feature>
<dbReference type="SMART" id="SM01109">
    <property type="entry name" value="CUT"/>
    <property type="match status" value="1"/>
</dbReference>
<protein>
    <recommendedName>
        <fullName evidence="11">One cut domain family member</fullName>
    </recommendedName>
</protein>
<evidence type="ECO:0000313" key="15">
    <source>
        <dbReference type="Proteomes" id="UP000504630"/>
    </source>
</evidence>
<feature type="domain" description="Homeobox" evidence="13">
    <location>
        <begin position="404"/>
        <end position="464"/>
    </location>
</feature>
<name>A0A6J2QU54_COTGO</name>
<dbReference type="CDD" id="cd00086">
    <property type="entry name" value="homeodomain"/>
    <property type="match status" value="1"/>
</dbReference>
<feature type="region of interest" description="Disordered" evidence="12">
    <location>
        <begin position="464"/>
        <end position="485"/>
    </location>
</feature>
<feature type="compositionally biased region" description="Polar residues" evidence="12">
    <location>
        <begin position="296"/>
        <end position="309"/>
    </location>
</feature>
<feature type="domain" description="CUT" evidence="14">
    <location>
        <begin position="304"/>
        <end position="390"/>
    </location>
</feature>
<dbReference type="AlphaFoldDB" id="A0A6J2QU54"/>
<keyword evidence="8 9" id="KW-0539">Nucleus</keyword>
<feature type="compositionally biased region" description="Polar residues" evidence="12">
    <location>
        <begin position="472"/>
        <end position="485"/>
    </location>
</feature>
<dbReference type="Pfam" id="PF02376">
    <property type="entry name" value="CUT"/>
    <property type="match status" value="1"/>
</dbReference>
<dbReference type="Pfam" id="PF00046">
    <property type="entry name" value="Homeodomain"/>
    <property type="match status" value="1"/>
</dbReference>
<evidence type="ECO:0000259" key="14">
    <source>
        <dbReference type="PROSITE" id="PS51042"/>
    </source>
</evidence>
<comment type="function">
    <text evidence="1">Sequence-specific transcription factor which is part of a developmental regulatory system that provides cells with specific positional identities on the anterior-posterior axis.</text>
</comment>
<evidence type="ECO:0000256" key="4">
    <source>
        <dbReference type="ARBA" id="ARBA00023015"/>
    </source>
</evidence>
<dbReference type="InterPro" id="IPR003350">
    <property type="entry name" value="CUT_dom"/>
</dbReference>
<dbReference type="FunFam" id="1.10.260.40:FF:000005">
    <property type="entry name" value="One cut domain family member"/>
    <property type="match status" value="1"/>
</dbReference>
<dbReference type="RefSeq" id="XP_029300770.1">
    <property type="nucleotide sequence ID" value="XM_029444910.1"/>
</dbReference>
<evidence type="ECO:0000256" key="6">
    <source>
        <dbReference type="ARBA" id="ARBA00023155"/>
    </source>
</evidence>
<dbReference type="InterPro" id="IPR051649">
    <property type="entry name" value="CUT_Homeobox"/>
</dbReference>
<organism evidence="15 16">
    <name type="scientific">Cottoperca gobio</name>
    <name type="common">Frogmouth</name>
    <name type="synonym">Aphritis gobio</name>
    <dbReference type="NCBI Taxonomy" id="56716"/>
    <lineage>
        <taxon>Eukaryota</taxon>
        <taxon>Metazoa</taxon>
        <taxon>Chordata</taxon>
        <taxon>Craniata</taxon>
        <taxon>Vertebrata</taxon>
        <taxon>Euteleostomi</taxon>
        <taxon>Actinopterygii</taxon>
        <taxon>Neopterygii</taxon>
        <taxon>Teleostei</taxon>
        <taxon>Neoteleostei</taxon>
        <taxon>Acanthomorphata</taxon>
        <taxon>Eupercaria</taxon>
        <taxon>Perciformes</taxon>
        <taxon>Notothenioidei</taxon>
        <taxon>Bovichtidae</taxon>
        <taxon>Cottoperca</taxon>
    </lineage>
</organism>
<dbReference type="GeneID" id="115016843"/>
<evidence type="ECO:0000256" key="2">
    <source>
        <dbReference type="ARBA" id="ARBA00004123"/>
    </source>
</evidence>
<dbReference type="Gene3D" id="1.10.260.40">
    <property type="entry name" value="lambda repressor-like DNA-binding domains"/>
    <property type="match status" value="1"/>
</dbReference>
<evidence type="ECO:0000256" key="11">
    <source>
        <dbReference type="RuleBase" id="RU361129"/>
    </source>
</evidence>
<reference evidence="16" key="1">
    <citation type="submission" date="2025-08" db="UniProtKB">
        <authorList>
            <consortium name="RefSeq"/>
        </authorList>
    </citation>
    <scope>IDENTIFICATION</scope>
</reference>
<dbReference type="PANTHER" id="PTHR14057">
    <property type="entry name" value="TRANSCRIPTION FACTOR ONECUT"/>
    <property type="match status" value="1"/>
</dbReference>
<dbReference type="SUPFAM" id="SSF46689">
    <property type="entry name" value="Homeodomain-like"/>
    <property type="match status" value="1"/>
</dbReference>
<evidence type="ECO:0000256" key="1">
    <source>
        <dbReference type="ARBA" id="ARBA00003263"/>
    </source>
</evidence>
<evidence type="ECO:0000256" key="10">
    <source>
        <dbReference type="RuleBase" id="RU000682"/>
    </source>
</evidence>
<dbReference type="FunFam" id="1.10.10.60:FF:000054">
    <property type="entry name" value="One cut domain family member"/>
    <property type="match status" value="1"/>
</dbReference>
<dbReference type="Gene3D" id="1.10.10.60">
    <property type="entry name" value="Homeodomain-like"/>
    <property type="match status" value="1"/>
</dbReference>
<keyword evidence="6 9" id="KW-0371">Homeobox</keyword>
<evidence type="ECO:0000256" key="5">
    <source>
        <dbReference type="ARBA" id="ARBA00023125"/>
    </source>
</evidence>
<evidence type="ECO:0000256" key="12">
    <source>
        <dbReference type="SAM" id="MobiDB-lite"/>
    </source>
</evidence>
<dbReference type="CTD" id="9480"/>
<dbReference type="InterPro" id="IPR010982">
    <property type="entry name" value="Lambda_DNA-bd_dom_sf"/>
</dbReference>
<dbReference type="InterPro" id="IPR009057">
    <property type="entry name" value="Homeodomain-like_sf"/>
</dbReference>
<dbReference type="GO" id="GO:0005634">
    <property type="term" value="C:nucleus"/>
    <property type="evidence" value="ECO:0007669"/>
    <property type="project" value="UniProtKB-SubCell"/>
</dbReference>
<dbReference type="GO" id="GO:0000981">
    <property type="term" value="F:DNA-binding transcription factor activity, RNA polymerase II-specific"/>
    <property type="evidence" value="ECO:0007669"/>
    <property type="project" value="TreeGrafter"/>
</dbReference>
<sequence>MKTAYTNAYRCLAKDLDVYAMNTDMTMDGIGSLHGGVSVSSVLPDVELMSGHSPHHGRGSSSGGHGAAAAAAATLRIHQDLAAAAASSRSAMVSGMATILDGNGEYRPELSLPLHHAMSVPCDTSSPGMGMSGTYTTLTPLQPLPPISTVSDKFHHHHHHHHQRLSGNVSGSFTLMRDERGLPGMNNLYSPYHKDHMSGMGQSLSPVLGNGLGSIHNTQQGLHNYGTPTHGGHDKMLNFEAHHTASMLARQDHHQHRGLGGPTAGMMPHLNGMHHSVHQASPSHGPVLVSSRERPPSSSGTQGVNSSGQLEEINTKEVAQRITAELKRYSIPQAIFAQRVLCRSQGTLSDLLRNPKPWSKLKSGRETFRRMWKWLQEPEFQRMSALRLAACKRKEQDTAKDRNNTPKKSRLVFTDLQRRTLLAIFKENKRPSKEMQLTISQQLGLELTTVSNFFMNARRRSLDKWTDDGASPGTQSSASSTCTKA</sequence>
<dbReference type="PANTHER" id="PTHR14057:SF10">
    <property type="entry name" value="ONE CUT DOMAIN FAMILY MEMBER 2"/>
    <property type="match status" value="1"/>
</dbReference>
<evidence type="ECO:0000256" key="3">
    <source>
        <dbReference type="ARBA" id="ARBA00008190"/>
    </source>
</evidence>
<comment type="subcellular location">
    <subcellularLocation>
        <location evidence="2 9 10">Nucleus</location>
    </subcellularLocation>
</comment>
<dbReference type="PROSITE" id="PS50071">
    <property type="entry name" value="HOMEOBOX_2"/>
    <property type="match status" value="1"/>
</dbReference>
<dbReference type="GO" id="GO:0000978">
    <property type="term" value="F:RNA polymerase II cis-regulatory region sequence-specific DNA binding"/>
    <property type="evidence" value="ECO:0007669"/>
    <property type="project" value="TreeGrafter"/>
</dbReference>
<comment type="similarity">
    <text evidence="3 11">Belongs to the CUT homeobox family.</text>
</comment>
<evidence type="ECO:0000259" key="13">
    <source>
        <dbReference type="PROSITE" id="PS50071"/>
    </source>
</evidence>
<keyword evidence="7 11" id="KW-0804">Transcription</keyword>
<accession>A0A6J2QU54</accession>
<evidence type="ECO:0000313" key="16">
    <source>
        <dbReference type="RefSeq" id="XP_029300770.1"/>
    </source>
</evidence>
<proteinExistence type="inferred from homology"/>